<sequence length="141" mass="15932">MAIKKYPEDLSGAKSELYEQDHVTPDFALRDSVSRDIFDPEIFEELRELFGEDRTRLALEELSSCLQDSFPNVAPEDLDRDQIFRRAHFLVARAGLMGFTALRDTCVDLQHACAKGSPFGKEYSRTLETTTATRNAIASLL</sequence>
<dbReference type="RefSeq" id="WP_165616793.1">
    <property type="nucleotide sequence ID" value="NZ_FNEJ01000007.1"/>
</dbReference>
<dbReference type="SUPFAM" id="SSF47226">
    <property type="entry name" value="Histidine-containing phosphotransfer domain, HPT domain"/>
    <property type="match status" value="1"/>
</dbReference>
<feature type="domain" description="HPt" evidence="3">
    <location>
        <begin position="47"/>
        <end position="141"/>
    </location>
</feature>
<feature type="modified residue" description="Phosphohistidine" evidence="2">
    <location>
        <position position="88"/>
    </location>
</feature>
<gene>
    <name evidence="4" type="ORF">SAMN04487993_1007241</name>
</gene>
<evidence type="ECO:0000259" key="3">
    <source>
        <dbReference type="PROSITE" id="PS50894"/>
    </source>
</evidence>
<evidence type="ECO:0000313" key="5">
    <source>
        <dbReference type="Proteomes" id="UP000199093"/>
    </source>
</evidence>
<accession>A0A1G8M8A7</accession>
<dbReference type="InterPro" id="IPR008207">
    <property type="entry name" value="Sig_transdc_His_kin_Hpt_dom"/>
</dbReference>
<dbReference type="Gene3D" id="1.20.120.160">
    <property type="entry name" value="HPT domain"/>
    <property type="match status" value="1"/>
</dbReference>
<dbReference type="PROSITE" id="PS50894">
    <property type="entry name" value="HPT"/>
    <property type="match status" value="1"/>
</dbReference>
<dbReference type="InterPro" id="IPR036641">
    <property type="entry name" value="HPT_dom_sf"/>
</dbReference>
<dbReference type="Proteomes" id="UP000199093">
    <property type="component" value="Unassembled WGS sequence"/>
</dbReference>
<dbReference type="EMBL" id="FNEJ01000007">
    <property type="protein sequence ID" value="SDI64162.1"/>
    <property type="molecule type" value="Genomic_DNA"/>
</dbReference>
<evidence type="ECO:0000256" key="2">
    <source>
        <dbReference type="PROSITE-ProRule" id="PRU00110"/>
    </source>
</evidence>
<evidence type="ECO:0000313" key="4">
    <source>
        <dbReference type="EMBL" id="SDI64162.1"/>
    </source>
</evidence>
<dbReference type="GO" id="GO:0004672">
    <property type="term" value="F:protein kinase activity"/>
    <property type="evidence" value="ECO:0007669"/>
    <property type="project" value="UniProtKB-ARBA"/>
</dbReference>
<proteinExistence type="predicted"/>
<dbReference type="AlphaFoldDB" id="A0A1G8M8A7"/>
<dbReference type="Pfam" id="PF01627">
    <property type="entry name" value="Hpt"/>
    <property type="match status" value="1"/>
</dbReference>
<keyword evidence="5" id="KW-1185">Reference proteome</keyword>
<name>A0A1G8M8A7_9RHOB</name>
<reference evidence="4 5" key="1">
    <citation type="submission" date="2016-10" db="EMBL/GenBank/DDBJ databases">
        <authorList>
            <person name="de Groot N.N."/>
        </authorList>
    </citation>
    <scope>NUCLEOTIDE SEQUENCE [LARGE SCALE GENOMIC DNA]</scope>
    <source>
        <strain evidence="4 5">DSM 26424</strain>
    </source>
</reference>
<dbReference type="GO" id="GO:0000160">
    <property type="term" value="P:phosphorelay signal transduction system"/>
    <property type="evidence" value="ECO:0007669"/>
    <property type="project" value="UniProtKB-KW"/>
</dbReference>
<keyword evidence="1" id="KW-0902">Two-component regulatory system</keyword>
<evidence type="ECO:0000256" key="1">
    <source>
        <dbReference type="ARBA" id="ARBA00023012"/>
    </source>
</evidence>
<organism evidence="4 5">
    <name type="scientific">Salipiger marinus</name>
    <dbReference type="NCBI Taxonomy" id="555512"/>
    <lineage>
        <taxon>Bacteria</taxon>
        <taxon>Pseudomonadati</taxon>
        <taxon>Pseudomonadota</taxon>
        <taxon>Alphaproteobacteria</taxon>
        <taxon>Rhodobacterales</taxon>
        <taxon>Roseobacteraceae</taxon>
        <taxon>Salipiger</taxon>
    </lineage>
</organism>
<protein>
    <submittedName>
        <fullName evidence="4">Hpt domain-containing protein</fullName>
    </submittedName>
</protein>
<keyword evidence="2" id="KW-0597">Phosphoprotein</keyword>